<name>A0A9N9F169_9GLOM</name>
<accession>A0A9N9F169</accession>
<gene>
    <name evidence="1" type="ORF">CPELLU_LOCUS2457</name>
</gene>
<dbReference type="OrthoDB" id="2309441at2759"/>
<proteinExistence type="predicted"/>
<evidence type="ECO:0000313" key="1">
    <source>
        <dbReference type="EMBL" id="CAG8501210.1"/>
    </source>
</evidence>
<dbReference type="AlphaFoldDB" id="A0A9N9F169"/>
<protein>
    <submittedName>
        <fullName evidence="1">4764_t:CDS:1</fullName>
    </submittedName>
</protein>
<keyword evidence="2" id="KW-1185">Reference proteome</keyword>
<evidence type="ECO:0000313" key="2">
    <source>
        <dbReference type="Proteomes" id="UP000789759"/>
    </source>
</evidence>
<dbReference type="Proteomes" id="UP000789759">
    <property type="component" value="Unassembled WGS sequence"/>
</dbReference>
<reference evidence="1" key="1">
    <citation type="submission" date="2021-06" db="EMBL/GenBank/DDBJ databases">
        <authorList>
            <person name="Kallberg Y."/>
            <person name="Tangrot J."/>
            <person name="Rosling A."/>
        </authorList>
    </citation>
    <scope>NUCLEOTIDE SEQUENCE</scope>
    <source>
        <strain evidence="1">FL966</strain>
    </source>
</reference>
<dbReference type="EMBL" id="CAJVQA010001067">
    <property type="protein sequence ID" value="CAG8501210.1"/>
    <property type="molecule type" value="Genomic_DNA"/>
</dbReference>
<sequence>MLINLFVCLSTNFKNYTKDDFDNDCLVNATSSSNNFDLSNDTGPLCNSLTLNNSNSDNAFGNDHLSVNAGSFFYSFFTKDTFKEDQFSGDTSPNSKVMTESVSTNSEDYKDLENQNNILELKIGLTFVSWVEFKAWLNSFAKNQGFSYRVRTSQIDGEMDEDNENVNVGLQEHEQDVQQVLFKLLVRNIAQEVVLKV</sequence>
<comment type="caution">
    <text evidence="1">The sequence shown here is derived from an EMBL/GenBank/DDBJ whole genome shotgun (WGS) entry which is preliminary data.</text>
</comment>
<organism evidence="1 2">
    <name type="scientific">Cetraspora pellucida</name>
    <dbReference type="NCBI Taxonomy" id="1433469"/>
    <lineage>
        <taxon>Eukaryota</taxon>
        <taxon>Fungi</taxon>
        <taxon>Fungi incertae sedis</taxon>
        <taxon>Mucoromycota</taxon>
        <taxon>Glomeromycotina</taxon>
        <taxon>Glomeromycetes</taxon>
        <taxon>Diversisporales</taxon>
        <taxon>Gigasporaceae</taxon>
        <taxon>Cetraspora</taxon>
    </lineage>
</organism>